<evidence type="ECO:0000313" key="1">
    <source>
        <dbReference type="EMBL" id="KAE8235009.1"/>
    </source>
</evidence>
<keyword evidence="2" id="KW-1185">Reference proteome</keyword>
<accession>A0A8T8S8C5</accession>
<reference evidence="1" key="1">
    <citation type="submission" date="2016-04" db="EMBL/GenBank/DDBJ databases">
        <authorList>
            <person name="Nguyen H.D."/>
            <person name="Samba Siva P."/>
            <person name="Cullis J."/>
            <person name="Levesque C.A."/>
            <person name="Hambleton S."/>
        </authorList>
    </citation>
    <scope>NUCLEOTIDE SEQUENCE</scope>
    <source>
        <strain evidence="1">DAOMC 236416</strain>
    </source>
</reference>
<gene>
    <name evidence="1" type="ORF">A4X13_0g9653</name>
</gene>
<organism evidence="1 2">
    <name type="scientific">Tilletia indica</name>
    <dbReference type="NCBI Taxonomy" id="43049"/>
    <lineage>
        <taxon>Eukaryota</taxon>
        <taxon>Fungi</taxon>
        <taxon>Dikarya</taxon>
        <taxon>Basidiomycota</taxon>
        <taxon>Ustilaginomycotina</taxon>
        <taxon>Exobasidiomycetes</taxon>
        <taxon>Tilletiales</taxon>
        <taxon>Tilletiaceae</taxon>
        <taxon>Tilletia</taxon>
    </lineage>
</organism>
<sequence>MFTVGLQIHGAQPRRGRAPQGLIVKGSARQAGGIEIQSQRIVAELRQCFDEALLAGQGIVEQTILSLEAHNPLSQGAGLDVVWPLIRLGAFDIRAPLLVTNIQQRLQLVFLQLLQWQQRLATSHATQQQVHLIIQRRAPGSGIDQG</sequence>
<protein>
    <submittedName>
        <fullName evidence="1">Uncharacterized protein</fullName>
    </submittedName>
</protein>
<proteinExistence type="predicted"/>
<dbReference type="EMBL" id="LWDF02003059">
    <property type="protein sequence ID" value="KAE8235009.1"/>
    <property type="molecule type" value="Genomic_DNA"/>
</dbReference>
<dbReference type="AlphaFoldDB" id="A0A8T8S8C5"/>
<comment type="caution">
    <text evidence="1">The sequence shown here is derived from an EMBL/GenBank/DDBJ whole genome shotgun (WGS) entry which is preliminary data.</text>
</comment>
<evidence type="ECO:0000313" key="2">
    <source>
        <dbReference type="Proteomes" id="UP000077521"/>
    </source>
</evidence>
<dbReference type="Proteomes" id="UP000077521">
    <property type="component" value="Unassembled WGS sequence"/>
</dbReference>
<reference evidence="1" key="2">
    <citation type="journal article" date="2019" name="IMA Fungus">
        <title>Genome sequencing and comparison of five Tilletia species to identify candidate genes for the detection of regulated species infecting wheat.</title>
        <authorList>
            <person name="Nguyen H.D.T."/>
            <person name="Sultana T."/>
            <person name="Kesanakurti P."/>
            <person name="Hambleton S."/>
        </authorList>
    </citation>
    <scope>NUCLEOTIDE SEQUENCE</scope>
    <source>
        <strain evidence="1">DAOMC 236416</strain>
    </source>
</reference>
<name>A0A8T8S8C5_9BASI</name>